<evidence type="ECO:0000313" key="5">
    <source>
        <dbReference type="Proteomes" id="UP001596050"/>
    </source>
</evidence>
<evidence type="ECO:0000256" key="3">
    <source>
        <dbReference type="SAM" id="SignalP"/>
    </source>
</evidence>
<dbReference type="InterPro" id="IPR003367">
    <property type="entry name" value="Thrombospondin_3-like_rpt"/>
</dbReference>
<feature type="signal peptide" evidence="3">
    <location>
        <begin position="1"/>
        <end position="24"/>
    </location>
</feature>
<reference evidence="5" key="1">
    <citation type="journal article" date="2019" name="Int. J. Syst. Evol. Microbiol.">
        <title>The Global Catalogue of Microorganisms (GCM) 10K type strain sequencing project: providing services to taxonomists for standard genome sequencing and annotation.</title>
        <authorList>
            <consortium name="The Broad Institute Genomics Platform"/>
            <consortium name="The Broad Institute Genome Sequencing Center for Infectious Disease"/>
            <person name="Wu L."/>
            <person name="Ma J."/>
        </authorList>
    </citation>
    <scope>NUCLEOTIDE SEQUENCE [LARGE SCALE GENOMIC DNA]</scope>
    <source>
        <strain evidence="5">KACC 12649</strain>
    </source>
</reference>
<evidence type="ECO:0000256" key="1">
    <source>
        <dbReference type="ARBA" id="ARBA00022729"/>
    </source>
</evidence>
<dbReference type="Proteomes" id="UP001596050">
    <property type="component" value="Unassembled WGS sequence"/>
</dbReference>
<feature type="compositionally biased region" description="Basic and acidic residues" evidence="2">
    <location>
        <begin position="118"/>
        <end position="142"/>
    </location>
</feature>
<feature type="compositionally biased region" description="Basic and acidic residues" evidence="2">
    <location>
        <begin position="85"/>
        <end position="111"/>
    </location>
</feature>
<sequence length="142" mass="16514">MKRFLSIAVLAAVGAAAVPLSAAAQTRVYLNVGEPAPVYVQERYYVHDRYAPERQYRGGYAYAPSGWDTRHGRYVESRRWVDRNRDGMHDRRGGRDFDRDGVPNRYDRDLDNDGIANRYDRDVDGDGVRNRRDRRPENPYAY</sequence>
<dbReference type="Pfam" id="PF02412">
    <property type="entry name" value="TSP_3"/>
    <property type="match status" value="1"/>
</dbReference>
<keyword evidence="1 3" id="KW-0732">Signal</keyword>
<evidence type="ECO:0000313" key="4">
    <source>
        <dbReference type="EMBL" id="MFC5458439.1"/>
    </source>
</evidence>
<accession>A0ABW0KYE2</accession>
<protein>
    <submittedName>
        <fullName evidence="4">Thrombospondin type 3 repeat-containing protein</fullName>
    </submittedName>
</protein>
<feature type="chain" id="PRO_5045259937" evidence="3">
    <location>
        <begin position="25"/>
        <end position="142"/>
    </location>
</feature>
<name>A0ABW0KYE2_9BURK</name>
<proteinExistence type="predicted"/>
<dbReference type="SUPFAM" id="SSF103647">
    <property type="entry name" value="TSP type-3 repeat"/>
    <property type="match status" value="1"/>
</dbReference>
<dbReference type="RefSeq" id="WP_379779291.1">
    <property type="nucleotide sequence ID" value="NZ_JBHSMU010000003.1"/>
</dbReference>
<dbReference type="EMBL" id="JBHSMU010000003">
    <property type="protein sequence ID" value="MFC5458439.1"/>
    <property type="molecule type" value="Genomic_DNA"/>
</dbReference>
<evidence type="ECO:0000256" key="2">
    <source>
        <dbReference type="SAM" id="MobiDB-lite"/>
    </source>
</evidence>
<keyword evidence="5" id="KW-1185">Reference proteome</keyword>
<dbReference type="InterPro" id="IPR028974">
    <property type="entry name" value="TSP_type-3_rpt"/>
</dbReference>
<gene>
    <name evidence="4" type="ORF">ACFPN5_01285</name>
</gene>
<dbReference type="Gene3D" id="4.10.1080.10">
    <property type="entry name" value="TSP type-3 repeat"/>
    <property type="match status" value="1"/>
</dbReference>
<comment type="caution">
    <text evidence="4">The sequence shown here is derived from an EMBL/GenBank/DDBJ whole genome shotgun (WGS) entry which is preliminary data.</text>
</comment>
<feature type="region of interest" description="Disordered" evidence="2">
    <location>
        <begin position="85"/>
        <end position="142"/>
    </location>
</feature>
<organism evidence="4 5">
    <name type="scientific">Massilia niabensis</name>
    <dbReference type="NCBI Taxonomy" id="544910"/>
    <lineage>
        <taxon>Bacteria</taxon>
        <taxon>Pseudomonadati</taxon>
        <taxon>Pseudomonadota</taxon>
        <taxon>Betaproteobacteria</taxon>
        <taxon>Burkholderiales</taxon>
        <taxon>Oxalobacteraceae</taxon>
        <taxon>Telluria group</taxon>
        <taxon>Massilia</taxon>
    </lineage>
</organism>